<dbReference type="Gene3D" id="3.40.50.300">
    <property type="entry name" value="P-loop containing nucleotide triphosphate hydrolases"/>
    <property type="match status" value="1"/>
</dbReference>
<organism evidence="5 6">
    <name type="scientific">Panagrolaimus davidi</name>
    <dbReference type="NCBI Taxonomy" id="227884"/>
    <lineage>
        <taxon>Eukaryota</taxon>
        <taxon>Metazoa</taxon>
        <taxon>Ecdysozoa</taxon>
        <taxon>Nematoda</taxon>
        <taxon>Chromadorea</taxon>
        <taxon>Rhabditida</taxon>
        <taxon>Tylenchina</taxon>
        <taxon>Panagrolaimomorpha</taxon>
        <taxon>Panagrolaimoidea</taxon>
        <taxon>Panagrolaimidae</taxon>
        <taxon>Panagrolaimus</taxon>
    </lineage>
</organism>
<keyword evidence="1" id="KW-0547">Nucleotide-binding</keyword>
<dbReference type="GO" id="GO:0016887">
    <property type="term" value="F:ATP hydrolysis activity"/>
    <property type="evidence" value="ECO:0007669"/>
    <property type="project" value="InterPro"/>
</dbReference>
<dbReference type="PANTHER" id="PTHR48103">
    <property type="entry name" value="MIDASIN-RELATED"/>
    <property type="match status" value="1"/>
</dbReference>
<dbReference type="AlphaFoldDB" id="A0A914PP85"/>
<dbReference type="Pfam" id="PF07728">
    <property type="entry name" value="AAA_5"/>
    <property type="match status" value="1"/>
</dbReference>
<accession>A0A914PP85</accession>
<evidence type="ECO:0000313" key="5">
    <source>
        <dbReference type="Proteomes" id="UP000887578"/>
    </source>
</evidence>
<dbReference type="GO" id="GO:0000055">
    <property type="term" value="P:ribosomal large subunit export from nucleus"/>
    <property type="evidence" value="ECO:0007669"/>
    <property type="project" value="TreeGrafter"/>
</dbReference>
<evidence type="ECO:0000256" key="2">
    <source>
        <dbReference type="ARBA" id="ARBA00022840"/>
    </source>
</evidence>
<name>A0A914PP85_9BILA</name>
<evidence type="ECO:0000259" key="4">
    <source>
        <dbReference type="Pfam" id="PF07728"/>
    </source>
</evidence>
<dbReference type="InterPro" id="IPR011704">
    <property type="entry name" value="ATPase_dyneun-rel_AAA"/>
</dbReference>
<dbReference type="PANTHER" id="PTHR48103:SF2">
    <property type="entry name" value="MIDASIN"/>
    <property type="match status" value="1"/>
</dbReference>
<evidence type="ECO:0000256" key="3">
    <source>
        <dbReference type="SAM" id="MobiDB-lite"/>
    </source>
</evidence>
<reference evidence="6" key="1">
    <citation type="submission" date="2022-11" db="UniProtKB">
        <authorList>
            <consortium name="WormBaseParasite"/>
        </authorList>
    </citation>
    <scope>IDENTIFICATION</scope>
</reference>
<dbReference type="GO" id="GO:0000027">
    <property type="term" value="P:ribosomal large subunit assembly"/>
    <property type="evidence" value="ECO:0007669"/>
    <property type="project" value="TreeGrafter"/>
</dbReference>
<proteinExistence type="predicted"/>
<evidence type="ECO:0000313" key="6">
    <source>
        <dbReference type="WBParaSite" id="PDA_v2.g20365.t1"/>
    </source>
</evidence>
<dbReference type="WBParaSite" id="PDA_v2.g20365.t1">
    <property type="protein sequence ID" value="PDA_v2.g20365.t1"/>
    <property type="gene ID" value="PDA_v2.g20365"/>
</dbReference>
<feature type="domain" description="ATPase dynein-related AAA" evidence="4">
    <location>
        <begin position="56"/>
        <end position="115"/>
    </location>
</feature>
<evidence type="ECO:0000256" key="1">
    <source>
        <dbReference type="ARBA" id="ARBA00022741"/>
    </source>
</evidence>
<dbReference type="GO" id="GO:0030687">
    <property type="term" value="C:preribosome, large subunit precursor"/>
    <property type="evidence" value="ECO:0007669"/>
    <property type="project" value="TreeGrafter"/>
</dbReference>
<keyword evidence="5" id="KW-1185">Reference proteome</keyword>
<keyword evidence="2" id="KW-0067">ATP-binding</keyword>
<dbReference type="GO" id="GO:0005634">
    <property type="term" value="C:nucleus"/>
    <property type="evidence" value="ECO:0007669"/>
    <property type="project" value="TreeGrafter"/>
</dbReference>
<protein>
    <submittedName>
        <fullName evidence="6">ATPase dynein-related AAA domain-containing protein</fullName>
    </submittedName>
</protein>
<dbReference type="GO" id="GO:0005524">
    <property type="term" value="F:ATP binding"/>
    <property type="evidence" value="ECO:0007669"/>
    <property type="project" value="UniProtKB-KW"/>
</dbReference>
<sequence>MGGNRRKRKSNKPTSEEGPSTIVKRIREDEEIQFLNELHQDASVLLSDLLIDKKLVFVEGSVGCGKTTLVKRVANELDLPVVTLQLSDQIDAKTFIGSYQCTEVPGEFVWEPSVFSKVKPLVKTFQKYMVAF</sequence>
<feature type="compositionally biased region" description="Basic residues" evidence="3">
    <location>
        <begin position="1"/>
        <end position="11"/>
    </location>
</feature>
<dbReference type="InterPro" id="IPR027417">
    <property type="entry name" value="P-loop_NTPase"/>
</dbReference>
<dbReference type="SUPFAM" id="SSF52540">
    <property type="entry name" value="P-loop containing nucleoside triphosphate hydrolases"/>
    <property type="match status" value="1"/>
</dbReference>
<dbReference type="Proteomes" id="UP000887578">
    <property type="component" value="Unplaced"/>
</dbReference>
<feature type="region of interest" description="Disordered" evidence="3">
    <location>
        <begin position="1"/>
        <end position="22"/>
    </location>
</feature>